<dbReference type="AlphaFoldDB" id="A0A0B8P4U2"/>
<evidence type="ECO:0000313" key="3">
    <source>
        <dbReference type="Proteomes" id="UP000031671"/>
    </source>
</evidence>
<reference evidence="2 3" key="2">
    <citation type="submission" date="2015-01" db="EMBL/GenBank/DDBJ databases">
        <authorList>
            <consortium name="NBRP consortium"/>
            <person name="Sawabe T."/>
            <person name="Meirelles P."/>
            <person name="Feng G."/>
            <person name="Sayaka M."/>
            <person name="Hattori M."/>
            <person name="Ohkuma M."/>
        </authorList>
    </citation>
    <scope>NUCLEOTIDE SEQUENCE [LARGE SCALE GENOMIC DNA]</scope>
    <source>
        <strain evidence="3">JCM 19231</strain>
    </source>
</reference>
<keyword evidence="3" id="KW-1185">Reference proteome</keyword>
<feature type="signal peptide" evidence="1">
    <location>
        <begin position="1"/>
        <end position="22"/>
    </location>
</feature>
<protein>
    <recommendedName>
        <fullName evidence="4">Secreted protein</fullName>
    </recommendedName>
</protein>
<dbReference type="EMBL" id="BBRZ01000179">
    <property type="protein sequence ID" value="GAM59617.1"/>
    <property type="molecule type" value="Genomic_DNA"/>
</dbReference>
<sequence>MNKTLFTVCGAVLLSLGTVAHATEQKIQAPSTPTLVSENGAAAVYYGESNNICTLNLKDDLQNDYWMFSIGYNGNTGTHGIAFNSEATALKKFLFNRGKDIHIEYNHEASEDFDHFEGEFFRVKSREFFDSLVHLQENENPDESVFHSFEIKQATISHTEEIEIDSEVLDSFIACAQSAKKKGLNG</sequence>
<evidence type="ECO:0008006" key="4">
    <source>
        <dbReference type="Google" id="ProtNLM"/>
    </source>
</evidence>
<accession>A0A0B8P4U2</accession>
<comment type="caution">
    <text evidence="2">The sequence shown here is derived from an EMBL/GenBank/DDBJ whole genome shotgun (WGS) entry which is preliminary data.</text>
</comment>
<proteinExistence type="predicted"/>
<reference evidence="2 3" key="1">
    <citation type="submission" date="2015-01" db="EMBL/GenBank/DDBJ databases">
        <title>Vibrio sp. C1 JCM 19231 whole genome shotgun sequence.</title>
        <authorList>
            <person name="Sawabe T."/>
            <person name="Meirelles P."/>
            <person name="Feng G."/>
            <person name="Sayaka M."/>
            <person name="Hattori M."/>
            <person name="Ohkuma M."/>
        </authorList>
    </citation>
    <scope>NUCLEOTIDE SEQUENCE [LARGE SCALE GENOMIC DNA]</scope>
    <source>
        <strain evidence="3">JCM 19231</strain>
    </source>
</reference>
<keyword evidence="1" id="KW-0732">Signal</keyword>
<gene>
    <name evidence="2" type="ORF">JCM19231_1604</name>
</gene>
<feature type="chain" id="PRO_5002122872" description="Secreted protein" evidence="1">
    <location>
        <begin position="23"/>
        <end position="186"/>
    </location>
</feature>
<dbReference type="RefSeq" id="WP_261836500.1">
    <property type="nucleotide sequence ID" value="NZ_AP024882.1"/>
</dbReference>
<organism evidence="2 3">
    <name type="scientific">Vibrio ishigakensis</name>
    <dbReference type="NCBI Taxonomy" id="1481914"/>
    <lineage>
        <taxon>Bacteria</taxon>
        <taxon>Pseudomonadati</taxon>
        <taxon>Pseudomonadota</taxon>
        <taxon>Gammaproteobacteria</taxon>
        <taxon>Vibrionales</taxon>
        <taxon>Vibrionaceae</taxon>
        <taxon>Vibrio</taxon>
    </lineage>
</organism>
<name>A0A0B8P4U2_9VIBR</name>
<evidence type="ECO:0000256" key="1">
    <source>
        <dbReference type="SAM" id="SignalP"/>
    </source>
</evidence>
<dbReference type="Proteomes" id="UP000031671">
    <property type="component" value="Unassembled WGS sequence"/>
</dbReference>
<evidence type="ECO:0000313" key="2">
    <source>
        <dbReference type="EMBL" id="GAM59617.1"/>
    </source>
</evidence>